<organism evidence="3 4">
    <name type="scientific">Streptomyces palmae</name>
    <dbReference type="NCBI Taxonomy" id="1701085"/>
    <lineage>
        <taxon>Bacteria</taxon>
        <taxon>Bacillati</taxon>
        <taxon>Actinomycetota</taxon>
        <taxon>Actinomycetes</taxon>
        <taxon>Kitasatosporales</taxon>
        <taxon>Streptomycetaceae</taxon>
        <taxon>Streptomyces</taxon>
    </lineage>
</organism>
<accession>A0A4Z0H577</accession>
<keyword evidence="2" id="KW-0732">Signal</keyword>
<evidence type="ECO:0000313" key="4">
    <source>
        <dbReference type="Proteomes" id="UP000297948"/>
    </source>
</evidence>
<protein>
    <recommendedName>
        <fullName evidence="5">Lipoprotein</fullName>
    </recommendedName>
</protein>
<reference evidence="3 4" key="1">
    <citation type="submission" date="2019-03" db="EMBL/GenBank/DDBJ databases">
        <authorList>
            <person name="Gonzalez-Pimentel J.L."/>
        </authorList>
    </citation>
    <scope>NUCLEOTIDE SEQUENCE [LARGE SCALE GENOMIC DNA]</scope>
    <source>
        <strain evidence="3 4">JCM 31289</strain>
    </source>
</reference>
<evidence type="ECO:0008006" key="5">
    <source>
        <dbReference type="Google" id="ProtNLM"/>
    </source>
</evidence>
<evidence type="ECO:0000256" key="2">
    <source>
        <dbReference type="SAM" id="SignalP"/>
    </source>
</evidence>
<feature type="chain" id="PRO_5021500807" description="Lipoprotein" evidence="2">
    <location>
        <begin position="35"/>
        <end position="131"/>
    </location>
</feature>
<feature type="region of interest" description="Disordered" evidence="1">
    <location>
        <begin position="35"/>
        <end position="94"/>
    </location>
</feature>
<evidence type="ECO:0000256" key="1">
    <source>
        <dbReference type="SAM" id="MobiDB-lite"/>
    </source>
</evidence>
<dbReference type="RefSeq" id="WP_135340269.1">
    <property type="nucleotide sequence ID" value="NZ_JBHLTX010000012.1"/>
</dbReference>
<feature type="compositionally biased region" description="Low complexity" evidence="1">
    <location>
        <begin position="50"/>
        <end position="68"/>
    </location>
</feature>
<keyword evidence="4" id="KW-1185">Reference proteome</keyword>
<feature type="signal peptide" evidence="2">
    <location>
        <begin position="1"/>
        <end position="34"/>
    </location>
</feature>
<proteinExistence type="predicted"/>
<evidence type="ECO:0000313" key="3">
    <source>
        <dbReference type="EMBL" id="TGB05778.1"/>
    </source>
</evidence>
<comment type="caution">
    <text evidence="3">The sequence shown here is derived from an EMBL/GenBank/DDBJ whole genome shotgun (WGS) entry which is preliminary data.</text>
</comment>
<name>A0A4Z0H577_9ACTN</name>
<dbReference type="PROSITE" id="PS51257">
    <property type="entry name" value="PROKAR_LIPOPROTEIN"/>
    <property type="match status" value="1"/>
</dbReference>
<dbReference type="AlphaFoldDB" id="A0A4Z0H577"/>
<dbReference type="Proteomes" id="UP000297948">
    <property type="component" value="Unassembled WGS sequence"/>
</dbReference>
<dbReference type="EMBL" id="SRID01000179">
    <property type="protein sequence ID" value="TGB05778.1"/>
    <property type="molecule type" value="Genomic_DNA"/>
</dbReference>
<gene>
    <name evidence="3" type="ORF">E4099_18850</name>
</gene>
<sequence length="131" mass="13307">MIDSDRRGGRRARLSAPAAGLMLCAAALALTACAGGGTTPASDRDTPTHSAPAARPSGAPSDPAAGGPAPSPTSRLTTSVTLPPPKPGQSCAQEGTYRMRLKDDEVYICRNGHWQSVGAVHGLPTTAAPHR</sequence>